<dbReference type="EMBL" id="CP093344">
    <property type="protein sequence ID" value="WOG90186.1"/>
    <property type="molecule type" value="Genomic_DNA"/>
</dbReference>
<evidence type="ECO:0000313" key="10">
    <source>
        <dbReference type="Proteomes" id="UP000077755"/>
    </source>
</evidence>
<dbReference type="Pfam" id="PF01277">
    <property type="entry name" value="Oleosin"/>
    <property type="match status" value="1"/>
</dbReference>
<dbReference type="STRING" id="79200.A0A166F9C6"/>
<reference evidence="9" key="2">
    <citation type="submission" date="2022-03" db="EMBL/GenBank/DDBJ databases">
        <title>Draft title - Genomic analysis of global carrot germplasm unveils the trajectory of domestication and the origin of high carotenoid orange carrot.</title>
        <authorList>
            <person name="Iorizzo M."/>
            <person name="Ellison S."/>
            <person name="Senalik D."/>
            <person name="Macko-Podgorni A."/>
            <person name="Grzebelus D."/>
            <person name="Bostan H."/>
            <person name="Rolling W."/>
            <person name="Curaba J."/>
            <person name="Simon P."/>
        </authorList>
    </citation>
    <scope>NUCLEOTIDE SEQUENCE</scope>
    <source>
        <tissue evidence="9">Leaf</tissue>
    </source>
</reference>
<dbReference type="EMBL" id="LNRQ01000002">
    <property type="protein sequence ID" value="KZN07504.1"/>
    <property type="molecule type" value="Genomic_DNA"/>
</dbReference>
<keyword evidence="2 6" id="KW-0551">Lipid droplet</keyword>
<accession>A0A166F9C6</accession>
<dbReference type="OMA" id="HPIGATK"/>
<protein>
    <recommendedName>
        <fullName evidence="6">Oleosin</fullName>
    </recommendedName>
</protein>
<evidence type="ECO:0000256" key="3">
    <source>
        <dbReference type="ARBA" id="ARBA00022692"/>
    </source>
</evidence>
<feature type="transmembrane region" description="Helical" evidence="7">
    <location>
        <begin position="44"/>
        <end position="68"/>
    </location>
</feature>
<organism evidence="8">
    <name type="scientific">Daucus carota subsp. sativus</name>
    <name type="common">Carrot</name>
    <dbReference type="NCBI Taxonomy" id="79200"/>
    <lineage>
        <taxon>Eukaryota</taxon>
        <taxon>Viridiplantae</taxon>
        <taxon>Streptophyta</taxon>
        <taxon>Embryophyta</taxon>
        <taxon>Tracheophyta</taxon>
        <taxon>Spermatophyta</taxon>
        <taxon>Magnoliopsida</taxon>
        <taxon>eudicotyledons</taxon>
        <taxon>Gunneridae</taxon>
        <taxon>Pentapetalae</taxon>
        <taxon>asterids</taxon>
        <taxon>campanulids</taxon>
        <taxon>Apiales</taxon>
        <taxon>Apiaceae</taxon>
        <taxon>Apioideae</taxon>
        <taxon>Scandiceae</taxon>
        <taxon>Daucinae</taxon>
        <taxon>Daucus</taxon>
        <taxon>Daucus sect. Daucus</taxon>
    </lineage>
</organism>
<dbReference type="GO" id="GO:0019915">
    <property type="term" value="P:lipid storage"/>
    <property type="evidence" value="ECO:0007669"/>
    <property type="project" value="TreeGrafter"/>
</dbReference>
<name>A0A166F9C6_DAUCS</name>
<evidence type="ECO:0000256" key="7">
    <source>
        <dbReference type="SAM" id="Phobius"/>
    </source>
</evidence>
<keyword evidence="3 7" id="KW-0812">Transmembrane</keyword>
<evidence type="ECO:0000256" key="1">
    <source>
        <dbReference type="ARBA" id="ARBA00010858"/>
    </source>
</evidence>
<dbReference type="PROSITE" id="PS00811">
    <property type="entry name" value="OLEOSINS"/>
    <property type="match status" value="1"/>
</dbReference>
<evidence type="ECO:0000256" key="5">
    <source>
        <dbReference type="ARBA" id="ARBA00023136"/>
    </source>
</evidence>
<dbReference type="KEGG" id="dcr:108208371"/>
<dbReference type="PANTHER" id="PTHR33203">
    <property type="entry name" value="OLEOSIN"/>
    <property type="match status" value="1"/>
</dbReference>
<dbReference type="GO" id="GO:0016020">
    <property type="term" value="C:membrane"/>
    <property type="evidence" value="ECO:0007669"/>
    <property type="project" value="UniProtKB-SubCell"/>
</dbReference>
<evidence type="ECO:0000256" key="4">
    <source>
        <dbReference type="ARBA" id="ARBA00022989"/>
    </source>
</evidence>
<reference evidence="8" key="1">
    <citation type="journal article" date="2016" name="Nat. Genet.">
        <title>A high-quality carrot genome assembly provides new insights into carotenoid accumulation and asterid genome evolution.</title>
        <authorList>
            <person name="Iorizzo M."/>
            <person name="Ellison S."/>
            <person name="Senalik D."/>
            <person name="Zeng P."/>
            <person name="Satapoomin P."/>
            <person name="Huang J."/>
            <person name="Bowman M."/>
            <person name="Iovene M."/>
            <person name="Sanseverino W."/>
            <person name="Cavagnaro P."/>
            <person name="Yildiz M."/>
            <person name="Macko-Podgorni A."/>
            <person name="Moranska E."/>
            <person name="Grzebelus E."/>
            <person name="Grzebelus D."/>
            <person name="Ashrafi H."/>
            <person name="Zheng Z."/>
            <person name="Cheng S."/>
            <person name="Spooner D."/>
            <person name="Van Deynze A."/>
            <person name="Simon P."/>
        </authorList>
    </citation>
    <scope>NUCLEOTIDE SEQUENCE [LARGE SCALE GENOMIC DNA]</scope>
    <source>
        <tissue evidence="8">Leaf</tissue>
    </source>
</reference>
<comment type="similarity">
    <text evidence="1 6">Belongs to the oleosin family.</text>
</comment>
<evidence type="ECO:0000256" key="6">
    <source>
        <dbReference type="RuleBase" id="RU000540"/>
    </source>
</evidence>
<keyword evidence="10" id="KW-1185">Reference proteome</keyword>
<dbReference type="PANTHER" id="PTHR33203:SF31">
    <property type="entry name" value="OLEOSIN"/>
    <property type="match status" value="1"/>
</dbReference>
<dbReference type="Gramene" id="KZN07504">
    <property type="protein sequence ID" value="KZN07504"/>
    <property type="gene ID" value="DCAR_008341"/>
</dbReference>
<dbReference type="InterPro" id="IPR000136">
    <property type="entry name" value="Oleosin"/>
</dbReference>
<sequence length="145" mass="15443">MAMYQSPQFTRHQAHHYNQPLSTQVVKATTAATIGGSLMLLSGLTLVATVIGLVIATPVMVIFSPVLVPAAITLLLLLGGFLTAGGLGATAAFVLFWMYRYTAGKHPIGADQLDFARHKIANAAYEVKEKAQHLGHESLQTIQGS</sequence>
<gene>
    <name evidence="8" type="ORF">DCAR_008341</name>
    <name evidence="9" type="ORF">DCAR_0209429</name>
</gene>
<dbReference type="GO" id="GO:0005576">
    <property type="term" value="C:extracellular region"/>
    <property type="evidence" value="ECO:0007669"/>
    <property type="project" value="TreeGrafter"/>
</dbReference>
<comment type="subcellular location">
    <subcellularLocation>
        <location evidence="6">Lipid droplet</location>
    </subcellularLocation>
    <subcellularLocation>
        <location evidence="6">Membrane</location>
        <topology evidence="6">Multi-pass membrane protein</topology>
    </subcellularLocation>
</comment>
<evidence type="ECO:0000313" key="9">
    <source>
        <dbReference type="EMBL" id="WOG90186.1"/>
    </source>
</evidence>
<dbReference type="Proteomes" id="UP000077755">
    <property type="component" value="Chromosome 2"/>
</dbReference>
<dbReference type="GO" id="GO:0048608">
    <property type="term" value="P:reproductive structure development"/>
    <property type="evidence" value="ECO:0007669"/>
    <property type="project" value="UniProtKB-ARBA"/>
</dbReference>
<dbReference type="GO" id="GO:0012511">
    <property type="term" value="C:monolayer-surrounded lipid storage body"/>
    <property type="evidence" value="ECO:0007669"/>
    <property type="project" value="InterPro"/>
</dbReference>
<feature type="transmembrane region" description="Helical" evidence="7">
    <location>
        <begin position="74"/>
        <end position="99"/>
    </location>
</feature>
<dbReference type="AlphaFoldDB" id="A0A166F9C6"/>
<keyword evidence="5 7" id="KW-0472">Membrane</keyword>
<proteinExistence type="inferred from homology"/>
<dbReference type="OrthoDB" id="690239at2759"/>
<evidence type="ECO:0000256" key="2">
    <source>
        <dbReference type="ARBA" id="ARBA00022677"/>
    </source>
</evidence>
<dbReference type="GO" id="GO:0009791">
    <property type="term" value="P:post-embryonic development"/>
    <property type="evidence" value="ECO:0007669"/>
    <property type="project" value="UniProtKB-ARBA"/>
</dbReference>
<evidence type="ECO:0000313" key="8">
    <source>
        <dbReference type="EMBL" id="KZN07504.1"/>
    </source>
</evidence>
<keyword evidence="4 7" id="KW-1133">Transmembrane helix</keyword>